<evidence type="ECO:0008006" key="5">
    <source>
        <dbReference type="Google" id="ProtNLM"/>
    </source>
</evidence>
<dbReference type="PROSITE" id="PS51257">
    <property type="entry name" value="PROKAR_LIPOPROTEIN"/>
    <property type="match status" value="1"/>
</dbReference>
<keyword evidence="2" id="KW-0732">Signal</keyword>
<protein>
    <recommendedName>
        <fullName evidence="5">Lipoprotein</fullName>
    </recommendedName>
</protein>
<feature type="compositionally biased region" description="Basic and acidic residues" evidence="1">
    <location>
        <begin position="90"/>
        <end position="100"/>
    </location>
</feature>
<feature type="region of interest" description="Disordered" evidence="1">
    <location>
        <begin position="69"/>
        <end position="100"/>
    </location>
</feature>
<dbReference type="EMBL" id="CP002209">
    <property type="protein sequence ID" value="ADN75812.1"/>
    <property type="molecule type" value="Genomic_DNA"/>
</dbReference>
<gene>
    <name evidence="3" type="ordered locus">Fbal_1608</name>
</gene>
<evidence type="ECO:0000313" key="3">
    <source>
        <dbReference type="EMBL" id="ADN75812.1"/>
    </source>
</evidence>
<evidence type="ECO:0000313" key="4">
    <source>
        <dbReference type="Proteomes" id="UP000006683"/>
    </source>
</evidence>
<name>E1SQ17_FERBD</name>
<dbReference type="KEGG" id="fbl:Fbal_1608"/>
<evidence type="ECO:0000256" key="1">
    <source>
        <dbReference type="SAM" id="MobiDB-lite"/>
    </source>
</evidence>
<keyword evidence="4" id="KW-1185">Reference proteome</keyword>
<accession>E1SQ17</accession>
<proteinExistence type="predicted"/>
<dbReference type="Proteomes" id="UP000006683">
    <property type="component" value="Chromosome"/>
</dbReference>
<reference evidence="3 4" key="1">
    <citation type="journal article" date="2010" name="Stand. Genomic Sci.">
        <title>Complete genome sequence of Ferrimonas balearica type strain (PAT).</title>
        <authorList>
            <person name="Nolan M."/>
            <person name="Sikorski J."/>
            <person name="Davenport K."/>
            <person name="Lucas S."/>
            <person name="Glavina Del Rio T."/>
            <person name="Tice H."/>
            <person name="Cheng J."/>
            <person name="Goodwin L."/>
            <person name="Pitluck S."/>
            <person name="Liolios K."/>
            <person name="Ivanova N."/>
            <person name="Mavromatis K."/>
            <person name="Ovchinnikova G."/>
            <person name="Pati A."/>
            <person name="Chen A."/>
            <person name="Palaniappan K."/>
            <person name="Land M."/>
            <person name="Hauser L."/>
            <person name="Chang Y."/>
            <person name="Jeffries C."/>
            <person name="Tapia R."/>
            <person name="Brettin T."/>
            <person name="Detter J."/>
            <person name="Han C."/>
            <person name="Yasawong M."/>
            <person name="Rohde M."/>
            <person name="Tindall B."/>
            <person name="Goker M."/>
            <person name="Woyke T."/>
            <person name="Bristow J."/>
            <person name="Eisen J."/>
            <person name="Markowitz V."/>
            <person name="Hugenholtz P."/>
            <person name="Kyrpides N."/>
            <person name="Klenk H."/>
            <person name="Lapidus A."/>
        </authorList>
    </citation>
    <scope>NUCLEOTIDE SEQUENCE [LARGE SCALE GENOMIC DNA]</scope>
    <source>
        <strain evidence="4">DSM 9799 / CCM 4581 / KCTC 23876 / PAT</strain>
    </source>
</reference>
<feature type="signal peptide" evidence="2">
    <location>
        <begin position="1"/>
        <end position="22"/>
    </location>
</feature>
<dbReference type="AlphaFoldDB" id="E1SQ17"/>
<organism evidence="3 4">
    <name type="scientific">Ferrimonas balearica (strain DSM 9799 / CCM 4581 / KCTC 23876 / PAT)</name>
    <dbReference type="NCBI Taxonomy" id="550540"/>
    <lineage>
        <taxon>Bacteria</taxon>
        <taxon>Pseudomonadati</taxon>
        <taxon>Pseudomonadota</taxon>
        <taxon>Gammaproteobacteria</taxon>
        <taxon>Alteromonadales</taxon>
        <taxon>Ferrimonadaceae</taxon>
        <taxon>Ferrimonas</taxon>
    </lineage>
</organism>
<feature type="chain" id="PRO_5003151017" description="Lipoprotein" evidence="2">
    <location>
        <begin position="23"/>
        <end position="100"/>
    </location>
</feature>
<evidence type="ECO:0000256" key="2">
    <source>
        <dbReference type="SAM" id="SignalP"/>
    </source>
</evidence>
<sequence>MKTLLSMACVSLLSGCSLSIWSMETIQSWSDARLCQFHTYFAQHQPMQTLSGEEIARRQAVGSMSLSENECQRLGRHQQEAQSAYSQAFRDSKGLDRTRL</sequence>
<dbReference type="HOGENOM" id="CLU_2301663_0_0_6"/>
<feature type="compositionally biased region" description="Basic and acidic residues" evidence="1">
    <location>
        <begin position="70"/>
        <end position="79"/>
    </location>
</feature>